<protein>
    <recommendedName>
        <fullName evidence="3">TIGR04255 family protein</fullName>
    </recommendedName>
</protein>
<dbReference type="RefSeq" id="WP_213542491.1">
    <property type="nucleotide sequence ID" value="NZ_AP023420.1"/>
</dbReference>
<dbReference type="InterPro" id="IPR026349">
    <property type="entry name" value="CHP04255"/>
</dbReference>
<dbReference type="NCBIfam" id="TIGR04255">
    <property type="entry name" value="sporadTIGR04255"/>
    <property type="match status" value="1"/>
</dbReference>
<accession>A0A810Q3J0</accession>
<reference evidence="1" key="1">
    <citation type="submission" date="2020-09" db="EMBL/GenBank/DDBJ databases">
        <title>New species isolated from human feces.</title>
        <authorList>
            <person name="Kitahara M."/>
            <person name="Shigeno Y."/>
            <person name="Shime M."/>
            <person name="Matsumoto Y."/>
            <person name="Nakamura S."/>
            <person name="Motooka D."/>
            <person name="Fukuoka S."/>
            <person name="Nishikawa H."/>
            <person name="Benno Y."/>
        </authorList>
    </citation>
    <scope>NUCLEOTIDE SEQUENCE</scope>
    <source>
        <strain evidence="1">MM59</strain>
    </source>
</reference>
<sequence>MLFSDRPRTLYRNRPAHEVICQLRFPSILSINQVEPAEFQEDIRDAFPQYARRQDLPPIVGGQTPPPPVTNYHFLSEDGRWKLNLTKDFIALSTLYYPGWEEFARHLDQPLASFIRHYKPAYFQRVGLRYVNIFSRTKLGLEETPWRELFIPAYTGPLQDESEDTLLNWGCDMLVKLDSSSRAKIHAGFGRLQVKNVPQDQETKFILDLDLSMGNHVPCTMAAGALETLHIHGGRVFEGAITDRLREAMEPL</sequence>
<keyword evidence="2" id="KW-1185">Reference proteome</keyword>
<evidence type="ECO:0000313" key="1">
    <source>
        <dbReference type="EMBL" id="BCK82889.1"/>
    </source>
</evidence>
<proteinExistence type="predicted"/>
<organism evidence="1 2">
    <name type="scientific">Pusillibacter faecalis</name>
    <dbReference type="NCBI Taxonomy" id="2714358"/>
    <lineage>
        <taxon>Bacteria</taxon>
        <taxon>Bacillati</taxon>
        <taxon>Bacillota</taxon>
        <taxon>Clostridia</taxon>
        <taxon>Eubacteriales</taxon>
        <taxon>Oscillospiraceae</taxon>
        <taxon>Pusillibacter</taxon>
    </lineage>
</organism>
<dbReference type="KEGG" id="pfaa:MM59RIKEN_02080"/>
<gene>
    <name evidence="1" type="ORF">MM59RIKEN_02080</name>
</gene>
<dbReference type="Proteomes" id="UP000679848">
    <property type="component" value="Chromosome"/>
</dbReference>
<dbReference type="EMBL" id="AP023420">
    <property type="protein sequence ID" value="BCK82889.1"/>
    <property type="molecule type" value="Genomic_DNA"/>
</dbReference>
<name>A0A810Q3J0_9FIRM</name>
<dbReference type="AlphaFoldDB" id="A0A810Q3J0"/>
<evidence type="ECO:0008006" key="3">
    <source>
        <dbReference type="Google" id="ProtNLM"/>
    </source>
</evidence>
<evidence type="ECO:0000313" key="2">
    <source>
        <dbReference type="Proteomes" id="UP000679848"/>
    </source>
</evidence>